<accession>A0ABT4CRF5</accession>
<organism evidence="1 2">
    <name type="scientific">Clostridium ganghwense</name>
    <dbReference type="NCBI Taxonomy" id="312089"/>
    <lineage>
        <taxon>Bacteria</taxon>
        <taxon>Bacillati</taxon>
        <taxon>Bacillota</taxon>
        <taxon>Clostridia</taxon>
        <taxon>Eubacteriales</taxon>
        <taxon>Clostridiaceae</taxon>
        <taxon>Clostridium</taxon>
    </lineage>
</organism>
<reference evidence="1" key="1">
    <citation type="submission" date="2022-12" db="EMBL/GenBank/DDBJ databases">
        <authorList>
            <person name="Wang J."/>
        </authorList>
    </citation>
    <scope>NUCLEOTIDE SEQUENCE</scope>
    <source>
        <strain evidence="1">HY-42-06</strain>
    </source>
</reference>
<dbReference type="EMBL" id="JAPQES010000004">
    <property type="protein sequence ID" value="MCY6371619.1"/>
    <property type="molecule type" value="Genomic_DNA"/>
</dbReference>
<proteinExistence type="predicted"/>
<sequence>MDNKLEIKISDTAYNKLKTLLSSHSDEYSCIKLSYNRTCCKTPGIEIFLDDFENKKGYTTQNFKDITFIYNNKVIENIKKVELIYKNSNFMIKTIPLNPPSNNCSSCHGGCNGCKH</sequence>
<dbReference type="RefSeq" id="WP_268050474.1">
    <property type="nucleotide sequence ID" value="NZ_JAPQES010000004.1"/>
</dbReference>
<dbReference type="InterPro" id="IPR035903">
    <property type="entry name" value="HesB-like_dom_sf"/>
</dbReference>
<dbReference type="Proteomes" id="UP001079657">
    <property type="component" value="Unassembled WGS sequence"/>
</dbReference>
<protein>
    <recommendedName>
        <fullName evidence="3">Fe-S cluster assembly protein HesB</fullName>
    </recommendedName>
</protein>
<evidence type="ECO:0000313" key="2">
    <source>
        <dbReference type="Proteomes" id="UP001079657"/>
    </source>
</evidence>
<gene>
    <name evidence="1" type="ORF">OXH55_13300</name>
</gene>
<comment type="caution">
    <text evidence="1">The sequence shown here is derived from an EMBL/GenBank/DDBJ whole genome shotgun (WGS) entry which is preliminary data.</text>
</comment>
<name>A0ABT4CRF5_9CLOT</name>
<keyword evidence="2" id="KW-1185">Reference proteome</keyword>
<evidence type="ECO:0000313" key="1">
    <source>
        <dbReference type="EMBL" id="MCY6371619.1"/>
    </source>
</evidence>
<evidence type="ECO:0008006" key="3">
    <source>
        <dbReference type="Google" id="ProtNLM"/>
    </source>
</evidence>
<dbReference type="Gene3D" id="2.60.300.12">
    <property type="entry name" value="HesB-like domain"/>
    <property type="match status" value="1"/>
</dbReference>